<evidence type="ECO:0000256" key="1">
    <source>
        <dbReference type="RuleBase" id="RU361183"/>
    </source>
</evidence>
<dbReference type="InterPro" id="IPR001506">
    <property type="entry name" value="Peptidase_M12A"/>
</dbReference>
<protein>
    <recommendedName>
        <fullName evidence="1">Metalloendopeptidase</fullName>
        <ecNumber evidence="1">3.4.24.-</ecNumber>
    </recommendedName>
</protein>
<keyword evidence="4" id="KW-1185">Reference proteome</keyword>
<dbReference type="Proteomes" id="UP001138500">
    <property type="component" value="Unassembled WGS sequence"/>
</dbReference>
<comment type="caution">
    <text evidence="3">The sequence shown here is derived from an EMBL/GenBank/DDBJ whole genome shotgun (WGS) entry which is preliminary data.</text>
</comment>
<accession>A0A9W7SIH9</accession>
<keyword evidence="1" id="KW-0479">Metal-binding</keyword>
<dbReference type="EMBL" id="RIBY02002515">
    <property type="protein sequence ID" value="KAH9810524.1"/>
    <property type="molecule type" value="Genomic_DNA"/>
</dbReference>
<feature type="non-terminal residue" evidence="3">
    <location>
        <position position="1"/>
    </location>
</feature>
<evidence type="ECO:0000259" key="2">
    <source>
        <dbReference type="Pfam" id="PF01400"/>
    </source>
</evidence>
<dbReference type="Gene3D" id="3.40.390.10">
    <property type="entry name" value="Collagenase (Catalytic Domain)"/>
    <property type="match status" value="1"/>
</dbReference>
<dbReference type="GO" id="GO:0004222">
    <property type="term" value="F:metalloendopeptidase activity"/>
    <property type="evidence" value="ECO:0007669"/>
    <property type="project" value="UniProtKB-UniRule"/>
</dbReference>
<organism evidence="3 4">
    <name type="scientific">Teratosphaeria destructans</name>
    <dbReference type="NCBI Taxonomy" id="418781"/>
    <lineage>
        <taxon>Eukaryota</taxon>
        <taxon>Fungi</taxon>
        <taxon>Dikarya</taxon>
        <taxon>Ascomycota</taxon>
        <taxon>Pezizomycotina</taxon>
        <taxon>Dothideomycetes</taxon>
        <taxon>Dothideomycetidae</taxon>
        <taxon>Mycosphaerellales</taxon>
        <taxon>Teratosphaeriaceae</taxon>
        <taxon>Teratosphaeria</taxon>
    </lineage>
</organism>
<sequence>GPPGRRRLRLVAAPPGHAGRHGRTRDGDDAWNWERCETETTTGYRYGSAEAGQHALVFCEAKPGEEGAWTRPFAVRSLMHELGHAVGLTHEHQRVDRGEWLWFYCRRLAAYKQLKEDGTLMIDAKAMFEEEATEKERFELVCQIQEYAQAYLPDALPYIKGNNMADPRFETYEASSQFDFDSIMIYNSYPGGGKVGTSKDWVLTRKSDGSPVWMGGEQDPSKAAISEGDVARVKQLYGGVAGQEDSGGWAVSGISVKVRGEWEMVVPPARRRGG</sequence>
<dbReference type="GO" id="GO:0006508">
    <property type="term" value="P:proteolysis"/>
    <property type="evidence" value="ECO:0007669"/>
    <property type="project" value="UniProtKB-KW"/>
</dbReference>
<dbReference type="OrthoDB" id="291007at2759"/>
<keyword evidence="1" id="KW-0862">Zinc</keyword>
<gene>
    <name evidence="3" type="ORF">Tdes44962_MAKER10417</name>
</gene>
<evidence type="ECO:0000313" key="4">
    <source>
        <dbReference type="Proteomes" id="UP001138500"/>
    </source>
</evidence>
<evidence type="ECO:0000313" key="3">
    <source>
        <dbReference type="EMBL" id="KAH9810524.1"/>
    </source>
</evidence>
<keyword evidence="1" id="KW-0645">Protease</keyword>
<keyword evidence="1" id="KW-0482">Metalloprotease</keyword>
<keyword evidence="1" id="KW-0378">Hydrolase</keyword>
<comment type="cofactor">
    <cofactor evidence="1">
        <name>Zn(2+)</name>
        <dbReference type="ChEBI" id="CHEBI:29105"/>
    </cofactor>
    <text evidence="1">Binds 1 zinc ion per subunit.</text>
</comment>
<reference evidence="3 4" key="2">
    <citation type="journal article" date="2021" name="Curr. Genet.">
        <title>Genetic response to nitrogen starvation in the aggressive Eucalyptus foliar pathogen Teratosphaeria destructans.</title>
        <authorList>
            <person name="Havenga M."/>
            <person name="Wingfield B.D."/>
            <person name="Wingfield M.J."/>
            <person name="Dreyer L.L."/>
            <person name="Roets F."/>
            <person name="Aylward J."/>
        </authorList>
    </citation>
    <scope>NUCLEOTIDE SEQUENCE [LARGE SCALE GENOMIC DNA]</scope>
    <source>
        <strain evidence="3">CMW44962</strain>
    </source>
</reference>
<feature type="domain" description="Peptidase M12A" evidence="2">
    <location>
        <begin position="78"/>
        <end position="102"/>
    </location>
</feature>
<dbReference type="SUPFAM" id="SSF55486">
    <property type="entry name" value="Metalloproteases ('zincins'), catalytic domain"/>
    <property type="match status" value="1"/>
</dbReference>
<dbReference type="Pfam" id="PF01400">
    <property type="entry name" value="Astacin"/>
    <property type="match status" value="1"/>
</dbReference>
<reference evidence="3 4" key="1">
    <citation type="journal article" date="2018" name="IMA Fungus">
        <title>IMA Genome-F 10: Nine draft genome sequences of Claviceps purpurea s.lat., including C. arundinis, C. humidiphila, and C. cf. spartinae, pseudomolecules for the pitch canker pathogen Fusarium circinatum, draft genome of Davidsoniella eucalypti, Grosmannia galeiformis, Quambalaria eucalypti, and Teratosphaeria destructans.</title>
        <authorList>
            <person name="Wingfield B.D."/>
            <person name="Liu M."/>
            <person name="Nguyen H.D."/>
            <person name="Lane F.A."/>
            <person name="Morgan S.W."/>
            <person name="De Vos L."/>
            <person name="Wilken P.M."/>
            <person name="Duong T.A."/>
            <person name="Aylward J."/>
            <person name="Coetzee M.P."/>
            <person name="Dadej K."/>
            <person name="De Beer Z.W."/>
            <person name="Findlay W."/>
            <person name="Havenga M."/>
            <person name="Kolarik M."/>
            <person name="Menzies J.G."/>
            <person name="Naidoo K."/>
            <person name="Pochopski O."/>
            <person name="Shoukouhi P."/>
            <person name="Santana Q.C."/>
            <person name="Seifert K.A."/>
            <person name="Soal N."/>
            <person name="Steenkamp E.T."/>
            <person name="Tatham C.T."/>
            <person name="van der Nest M.A."/>
            <person name="Wingfield M.J."/>
        </authorList>
    </citation>
    <scope>NUCLEOTIDE SEQUENCE [LARGE SCALE GENOMIC DNA]</scope>
    <source>
        <strain evidence="3">CMW44962</strain>
    </source>
</reference>
<name>A0A9W7SIH9_9PEZI</name>
<proteinExistence type="predicted"/>
<dbReference type="AlphaFoldDB" id="A0A9W7SIH9"/>
<dbReference type="InterPro" id="IPR024079">
    <property type="entry name" value="MetalloPept_cat_dom_sf"/>
</dbReference>
<dbReference type="PRINTS" id="PR00480">
    <property type="entry name" value="ASTACIN"/>
</dbReference>
<dbReference type="EC" id="3.4.24.-" evidence="1"/>
<dbReference type="GO" id="GO:0046872">
    <property type="term" value="F:metal ion binding"/>
    <property type="evidence" value="ECO:0007669"/>
    <property type="project" value="UniProtKB-KW"/>
</dbReference>